<evidence type="ECO:0000256" key="2">
    <source>
        <dbReference type="ARBA" id="ARBA00010497"/>
    </source>
</evidence>
<dbReference type="eggNOG" id="KOG0367">
    <property type="taxonomic scope" value="Eukaryota"/>
</dbReference>
<organism evidence="9 10">
    <name type="scientific">Tetrapisispora phaffii (strain ATCC 24235 / CBS 4417 / NBRC 1672 / NRRL Y-8282 / UCD 70-5)</name>
    <name type="common">Yeast</name>
    <name type="synonym">Fabospora phaffii</name>
    <dbReference type="NCBI Taxonomy" id="1071381"/>
    <lineage>
        <taxon>Eukaryota</taxon>
        <taxon>Fungi</taxon>
        <taxon>Dikarya</taxon>
        <taxon>Ascomycota</taxon>
        <taxon>Saccharomycotina</taxon>
        <taxon>Saccharomycetes</taxon>
        <taxon>Saccharomycetales</taxon>
        <taxon>Saccharomycetaceae</taxon>
        <taxon>Tetrapisispora</taxon>
    </lineage>
</organism>
<evidence type="ECO:0000313" key="10">
    <source>
        <dbReference type="Proteomes" id="UP000005666"/>
    </source>
</evidence>
<reference evidence="9 10" key="1">
    <citation type="journal article" date="2011" name="Proc. Natl. Acad. Sci. U.S.A.">
        <title>Evolutionary erosion of yeast sex chromosomes by mating-type switching accidents.</title>
        <authorList>
            <person name="Gordon J.L."/>
            <person name="Armisen D."/>
            <person name="Proux-Wera E."/>
            <person name="Oheigeartaigh S.S."/>
            <person name="Byrne K.P."/>
            <person name="Wolfe K.H."/>
        </authorList>
    </citation>
    <scope>NUCLEOTIDE SEQUENCE [LARGE SCALE GENOMIC DNA]</scope>
    <source>
        <strain evidence="10">ATCC 24235 / CBS 4417 / NBRC 1672 / NRRL Y-8282 / UCD 70-5</strain>
    </source>
</reference>
<dbReference type="Pfam" id="PF00432">
    <property type="entry name" value="Prenyltrans"/>
    <property type="match status" value="1"/>
</dbReference>
<dbReference type="PANTHER" id="PTHR11774">
    <property type="entry name" value="GERANYLGERANYL TRANSFERASE TYPE BETA SUBUNIT"/>
    <property type="match status" value="1"/>
</dbReference>
<dbReference type="OMA" id="CHKTFLP"/>
<dbReference type="EMBL" id="HE612862">
    <property type="protein sequence ID" value="CCE63925.1"/>
    <property type="molecule type" value="Genomic_DNA"/>
</dbReference>
<gene>
    <name evidence="9" type="primary">TPHA0G00890</name>
    <name evidence="9" type="ordered locus">TPHA_0G00890</name>
</gene>
<keyword evidence="6" id="KW-0677">Repeat</keyword>
<evidence type="ECO:0000256" key="6">
    <source>
        <dbReference type="ARBA" id="ARBA00022737"/>
    </source>
</evidence>
<dbReference type="GO" id="GO:0004662">
    <property type="term" value="F:CAAX-protein geranylgeranyltransferase activity"/>
    <property type="evidence" value="ECO:0007669"/>
    <property type="project" value="EnsemblFungi"/>
</dbReference>
<keyword evidence="7" id="KW-0862">Zinc</keyword>
<dbReference type="PANTHER" id="PTHR11774:SF4">
    <property type="entry name" value="GERANYLGERANYL TRANSFERASE TYPE-1 SUBUNIT BETA"/>
    <property type="match status" value="1"/>
</dbReference>
<dbReference type="RefSeq" id="XP_003686359.1">
    <property type="nucleotide sequence ID" value="XM_003686311.1"/>
</dbReference>
<feature type="domain" description="Prenyltransferase alpha-alpha toroid" evidence="8">
    <location>
        <begin position="3"/>
        <end position="342"/>
    </location>
</feature>
<dbReference type="GO" id="GO:0046872">
    <property type="term" value="F:metal ion binding"/>
    <property type="evidence" value="ECO:0007669"/>
    <property type="project" value="UniProtKB-KW"/>
</dbReference>
<keyword evidence="4" id="KW-0808">Transferase</keyword>
<evidence type="ECO:0000256" key="3">
    <source>
        <dbReference type="ARBA" id="ARBA00022602"/>
    </source>
</evidence>
<keyword evidence="5" id="KW-0479">Metal-binding</keyword>
<dbReference type="OrthoDB" id="24893at2759"/>
<evidence type="ECO:0000313" key="9">
    <source>
        <dbReference type="EMBL" id="CCE63925.1"/>
    </source>
</evidence>
<comment type="similarity">
    <text evidence="2">Belongs to the protein prenyltransferase subunit beta family.</text>
</comment>
<keyword evidence="10" id="KW-1185">Reference proteome</keyword>
<dbReference type="InterPro" id="IPR008930">
    <property type="entry name" value="Terpenoid_cyclase/PrenylTrfase"/>
</dbReference>
<evidence type="ECO:0000259" key="8">
    <source>
        <dbReference type="Pfam" id="PF00432"/>
    </source>
</evidence>
<dbReference type="HOGENOM" id="CLU_028946_2_1_1"/>
<keyword evidence="3" id="KW-0637">Prenyltransferase</keyword>
<evidence type="ECO:0000256" key="5">
    <source>
        <dbReference type="ARBA" id="ARBA00022723"/>
    </source>
</evidence>
<dbReference type="InterPro" id="IPR045089">
    <property type="entry name" value="PGGT1B-like"/>
</dbReference>
<evidence type="ECO:0000256" key="1">
    <source>
        <dbReference type="ARBA" id="ARBA00001947"/>
    </source>
</evidence>
<evidence type="ECO:0000256" key="4">
    <source>
        <dbReference type="ARBA" id="ARBA00022679"/>
    </source>
</evidence>
<proteinExistence type="inferred from homology"/>
<dbReference type="GO" id="GO:0005953">
    <property type="term" value="C:CAAX-protein geranylgeranyltransferase complex"/>
    <property type="evidence" value="ECO:0007669"/>
    <property type="project" value="EnsemblFungi"/>
</dbReference>
<protein>
    <recommendedName>
        <fullName evidence="8">Prenyltransferase alpha-alpha toroid domain-containing protein</fullName>
    </recommendedName>
</protein>
<dbReference type="InterPro" id="IPR001330">
    <property type="entry name" value="Prenyltrans"/>
</dbReference>
<dbReference type="STRING" id="1071381.G8BVJ7"/>
<accession>G8BVJ7</accession>
<sequence length="358" mass="40439">MVETKKHVKFLQRHLLLLPPKAQSQDPNKLGIVYYAIAGLALLDESALSAYTKNKDWIYKHYKEFDPPSNSKRIAGFIGSQLLSLDGQVTINLSNTLFALIILNIIDDCDGRSKNINYEHIRNFVSQCQVPNGQFVSSLDSFTGLPSRVDSTDLRYCYIAVAILYFTGCRTRANFDKHIHVESLLAFVKSQECMNGGYGEYLEAHAGYTSCALSLLKLLGCEAELTESFRWHTITWLLDRQVSNTGCMSLQEDNQNYEQDDHGGFQGRENKFADTCYVFWCLNSLKILSPDNWKSLCEINIAKEFLMDKTQDKLLGGFSKTDVDDPDIYHTYLGLASLGLLDGSLNGELCIPTKYQPR</sequence>
<dbReference type="SUPFAM" id="SSF48239">
    <property type="entry name" value="Terpenoid cyclases/Protein prenyltransferases"/>
    <property type="match status" value="1"/>
</dbReference>
<comment type="cofactor">
    <cofactor evidence="1">
        <name>Zn(2+)</name>
        <dbReference type="ChEBI" id="CHEBI:29105"/>
    </cofactor>
</comment>
<dbReference type="Proteomes" id="UP000005666">
    <property type="component" value="Chromosome 7"/>
</dbReference>
<dbReference type="KEGG" id="tpf:TPHA_0G00890"/>
<name>G8BVJ7_TETPH</name>
<dbReference type="AlphaFoldDB" id="G8BVJ7"/>
<dbReference type="Gene3D" id="1.50.10.20">
    <property type="match status" value="1"/>
</dbReference>
<dbReference type="GeneID" id="11535766"/>
<evidence type="ECO:0000256" key="7">
    <source>
        <dbReference type="ARBA" id="ARBA00022833"/>
    </source>
</evidence>